<keyword evidence="2" id="KW-1185">Reference proteome</keyword>
<proteinExistence type="predicted"/>
<organism evidence="1 2">
    <name type="scientific">Reticulomyxa filosa</name>
    <dbReference type="NCBI Taxonomy" id="46433"/>
    <lineage>
        <taxon>Eukaryota</taxon>
        <taxon>Sar</taxon>
        <taxon>Rhizaria</taxon>
        <taxon>Retaria</taxon>
        <taxon>Foraminifera</taxon>
        <taxon>Monothalamids</taxon>
        <taxon>Reticulomyxidae</taxon>
        <taxon>Reticulomyxa</taxon>
    </lineage>
</organism>
<dbReference type="Proteomes" id="UP000023152">
    <property type="component" value="Unassembled WGS sequence"/>
</dbReference>
<accession>X6MNE4</accession>
<protein>
    <submittedName>
        <fullName evidence="1">Uncharacterized protein</fullName>
    </submittedName>
</protein>
<gene>
    <name evidence="1" type="ORF">RFI_21845</name>
</gene>
<evidence type="ECO:0000313" key="1">
    <source>
        <dbReference type="EMBL" id="ETO15518.1"/>
    </source>
</evidence>
<dbReference type="EMBL" id="ASPP01019052">
    <property type="protein sequence ID" value="ETO15518.1"/>
    <property type="molecule type" value="Genomic_DNA"/>
</dbReference>
<comment type="caution">
    <text evidence="1">The sequence shown here is derived from an EMBL/GenBank/DDBJ whole genome shotgun (WGS) entry which is preliminary data.</text>
</comment>
<name>X6MNE4_RETFI</name>
<sequence>MYYNYLIYSFYCYLSSFQTLTPPKDNKVISFLFLFLKRSCSFITHVVLLGEKKNLYIIYYFLSMKIMTKVYNNNNNNNNNNK</sequence>
<evidence type="ECO:0000313" key="2">
    <source>
        <dbReference type="Proteomes" id="UP000023152"/>
    </source>
</evidence>
<reference evidence="1 2" key="1">
    <citation type="journal article" date="2013" name="Curr. Biol.">
        <title>The Genome of the Foraminiferan Reticulomyxa filosa.</title>
        <authorList>
            <person name="Glockner G."/>
            <person name="Hulsmann N."/>
            <person name="Schleicher M."/>
            <person name="Noegel A.A."/>
            <person name="Eichinger L."/>
            <person name="Gallinger C."/>
            <person name="Pawlowski J."/>
            <person name="Sierra R."/>
            <person name="Euteneuer U."/>
            <person name="Pillet L."/>
            <person name="Moustafa A."/>
            <person name="Platzer M."/>
            <person name="Groth M."/>
            <person name="Szafranski K."/>
            <person name="Schliwa M."/>
        </authorList>
    </citation>
    <scope>NUCLEOTIDE SEQUENCE [LARGE SCALE GENOMIC DNA]</scope>
</reference>
<dbReference type="AlphaFoldDB" id="X6MNE4"/>